<feature type="region of interest" description="Disordered" evidence="1">
    <location>
        <begin position="82"/>
        <end position="118"/>
    </location>
</feature>
<comment type="caution">
    <text evidence="2">The sequence shown here is derived from an EMBL/GenBank/DDBJ whole genome shotgun (WGS) entry which is preliminary data.</text>
</comment>
<reference evidence="2 3" key="1">
    <citation type="journal article" date="2017" name="Biotechnol. Biofuels">
        <title>Differential beta-glucosidase expression as a function of carbon source availability in Talaromyces amestolkiae: a genomic and proteomic approach.</title>
        <authorList>
            <person name="de Eugenio L.I."/>
            <person name="Mendez-Liter J.A."/>
            <person name="Nieto-Dominguez M."/>
            <person name="Alonso L."/>
            <person name="Gil-Munoz J."/>
            <person name="Barriuso J."/>
            <person name="Prieto A."/>
            <person name="Martinez M.J."/>
        </authorList>
    </citation>
    <scope>NUCLEOTIDE SEQUENCE [LARGE SCALE GENOMIC DNA]</scope>
    <source>
        <strain evidence="2 3">CIB</strain>
    </source>
</reference>
<evidence type="ECO:0000313" key="3">
    <source>
        <dbReference type="Proteomes" id="UP000249363"/>
    </source>
</evidence>
<evidence type="ECO:0000313" key="2">
    <source>
        <dbReference type="EMBL" id="RAO64419.1"/>
    </source>
</evidence>
<dbReference type="AlphaFoldDB" id="A0A364KLJ3"/>
<organism evidence="2 3">
    <name type="scientific">Talaromyces amestolkiae</name>
    <dbReference type="NCBI Taxonomy" id="1196081"/>
    <lineage>
        <taxon>Eukaryota</taxon>
        <taxon>Fungi</taxon>
        <taxon>Dikarya</taxon>
        <taxon>Ascomycota</taxon>
        <taxon>Pezizomycotina</taxon>
        <taxon>Eurotiomycetes</taxon>
        <taxon>Eurotiomycetidae</taxon>
        <taxon>Eurotiales</taxon>
        <taxon>Trichocomaceae</taxon>
        <taxon>Talaromyces</taxon>
        <taxon>Talaromyces sect. Talaromyces</taxon>
    </lineage>
</organism>
<evidence type="ECO:0000256" key="1">
    <source>
        <dbReference type="SAM" id="MobiDB-lite"/>
    </source>
</evidence>
<gene>
    <name evidence="2" type="ORF">BHQ10_000431</name>
</gene>
<dbReference type="RefSeq" id="XP_040728936.1">
    <property type="nucleotide sequence ID" value="XM_040876662.1"/>
</dbReference>
<sequence length="146" mass="16055">MKGFSCGAERREEKEAHRPKTAAAAIEALPDELAADVVEVDKGNCVPLEVVCPELENEVTEEPVDEPAVDVKDERLVVEGIEEDDVVEDSEDVSEAVVVDEEEEEEEEEEKEEDELDVSDCVEVVEVVEVVDTALVGDEVDKVKSD</sequence>
<proteinExistence type="predicted"/>
<protein>
    <submittedName>
        <fullName evidence="2">Uncharacterized protein</fullName>
    </submittedName>
</protein>
<feature type="compositionally biased region" description="Basic and acidic residues" evidence="1">
    <location>
        <begin position="8"/>
        <end position="18"/>
    </location>
</feature>
<name>A0A364KLJ3_TALAM</name>
<keyword evidence="3" id="KW-1185">Reference proteome</keyword>
<dbReference type="Proteomes" id="UP000249363">
    <property type="component" value="Unassembled WGS sequence"/>
</dbReference>
<dbReference type="GeneID" id="63789648"/>
<dbReference type="EMBL" id="MIKG01000001">
    <property type="protein sequence ID" value="RAO64419.1"/>
    <property type="molecule type" value="Genomic_DNA"/>
</dbReference>
<feature type="region of interest" description="Disordered" evidence="1">
    <location>
        <begin position="1"/>
        <end position="21"/>
    </location>
</feature>
<accession>A0A364KLJ3</accession>